<protein>
    <submittedName>
        <fullName evidence="3">Uncharacterized protein</fullName>
    </submittedName>
</protein>
<evidence type="ECO:0000256" key="1">
    <source>
        <dbReference type="SAM" id="MobiDB-lite"/>
    </source>
</evidence>
<keyword evidence="4" id="KW-1185">Reference proteome</keyword>
<name>A0AA40EIJ2_9PEZI</name>
<feature type="compositionally biased region" description="Low complexity" evidence="1">
    <location>
        <begin position="26"/>
        <end position="39"/>
    </location>
</feature>
<dbReference type="Proteomes" id="UP001172155">
    <property type="component" value="Unassembled WGS sequence"/>
</dbReference>
<sequence>MARFQMVAKQANVTAALAALTLTTTPTTTTTTTTPTTLPRNPQNRETVARPQGGGVTNERNAVESAVNRRNAMGRRPYIGLWMPPEFSIAGPSRQSEPAWGTTAPTVGRSADFGSVAGRCGGDNAEADGEGEGKGEGAGEGEGNGKKWDGKGKGKGKASKWD</sequence>
<dbReference type="AlphaFoldDB" id="A0AA40EIJ2"/>
<evidence type="ECO:0000313" key="3">
    <source>
        <dbReference type="EMBL" id="KAK0738423.1"/>
    </source>
</evidence>
<accession>A0AA40EIJ2</accession>
<feature type="compositionally biased region" description="Basic and acidic residues" evidence="1">
    <location>
        <begin position="131"/>
        <end position="152"/>
    </location>
</feature>
<comment type="caution">
    <text evidence="3">The sequence shown here is derived from an EMBL/GenBank/DDBJ whole genome shotgun (WGS) entry which is preliminary data.</text>
</comment>
<keyword evidence="2" id="KW-0732">Signal</keyword>
<feature type="region of interest" description="Disordered" evidence="1">
    <location>
        <begin position="26"/>
        <end position="66"/>
    </location>
</feature>
<reference evidence="3" key="1">
    <citation type="submission" date="2023-06" db="EMBL/GenBank/DDBJ databases">
        <title>Genome-scale phylogeny and comparative genomics of the fungal order Sordariales.</title>
        <authorList>
            <consortium name="Lawrence Berkeley National Laboratory"/>
            <person name="Hensen N."/>
            <person name="Bonometti L."/>
            <person name="Westerberg I."/>
            <person name="Brannstrom I.O."/>
            <person name="Guillou S."/>
            <person name="Cros-Aarteil S."/>
            <person name="Calhoun S."/>
            <person name="Haridas S."/>
            <person name="Kuo A."/>
            <person name="Mondo S."/>
            <person name="Pangilinan J."/>
            <person name="Riley R."/>
            <person name="LaButti K."/>
            <person name="Andreopoulos B."/>
            <person name="Lipzen A."/>
            <person name="Chen C."/>
            <person name="Yanf M."/>
            <person name="Daum C."/>
            <person name="Ng V."/>
            <person name="Clum A."/>
            <person name="Steindorff A."/>
            <person name="Ohm R."/>
            <person name="Martin F."/>
            <person name="Silar P."/>
            <person name="Natvig D."/>
            <person name="Lalanne C."/>
            <person name="Gautier V."/>
            <person name="Ament-velasquez S.L."/>
            <person name="Kruys A."/>
            <person name="Hutchinson M.I."/>
            <person name="Powell A.J."/>
            <person name="Barry K."/>
            <person name="Miller A.N."/>
            <person name="Grigoriev I.V."/>
            <person name="Debuchy R."/>
            <person name="Gladieux P."/>
            <person name="Thoren M.H."/>
            <person name="Johannesson H."/>
        </authorList>
    </citation>
    <scope>NUCLEOTIDE SEQUENCE</scope>
    <source>
        <strain evidence="3">SMH3187-1</strain>
    </source>
</reference>
<feature type="compositionally biased region" description="Basic residues" evidence="1">
    <location>
        <begin position="153"/>
        <end position="162"/>
    </location>
</feature>
<organism evidence="3 4">
    <name type="scientific">Schizothecium vesticola</name>
    <dbReference type="NCBI Taxonomy" id="314040"/>
    <lineage>
        <taxon>Eukaryota</taxon>
        <taxon>Fungi</taxon>
        <taxon>Dikarya</taxon>
        <taxon>Ascomycota</taxon>
        <taxon>Pezizomycotina</taxon>
        <taxon>Sordariomycetes</taxon>
        <taxon>Sordariomycetidae</taxon>
        <taxon>Sordariales</taxon>
        <taxon>Schizotheciaceae</taxon>
        <taxon>Schizothecium</taxon>
    </lineage>
</organism>
<feature type="region of interest" description="Disordered" evidence="1">
    <location>
        <begin position="90"/>
        <end position="162"/>
    </location>
</feature>
<dbReference type="EMBL" id="JAUKUD010000007">
    <property type="protein sequence ID" value="KAK0738423.1"/>
    <property type="molecule type" value="Genomic_DNA"/>
</dbReference>
<evidence type="ECO:0000313" key="4">
    <source>
        <dbReference type="Proteomes" id="UP001172155"/>
    </source>
</evidence>
<gene>
    <name evidence="3" type="ORF">B0T18DRAFT_422004</name>
</gene>
<proteinExistence type="predicted"/>
<feature type="chain" id="PRO_5041283617" evidence="2">
    <location>
        <begin position="19"/>
        <end position="162"/>
    </location>
</feature>
<evidence type="ECO:0000256" key="2">
    <source>
        <dbReference type="SAM" id="SignalP"/>
    </source>
</evidence>
<feature type="signal peptide" evidence="2">
    <location>
        <begin position="1"/>
        <end position="18"/>
    </location>
</feature>